<dbReference type="PROSITE" id="PS00570">
    <property type="entry name" value="RING_HYDROXYL_ALPHA"/>
    <property type="match status" value="1"/>
</dbReference>
<dbReference type="OrthoDB" id="9800776at2"/>
<evidence type="ECO:0000256" key="7">
    <source>
        <dbReference type="ARBA" id="ARBA00023027"/>
    </source>
</evidence>
<dbReference type="InterPro" id="IPR017941">
    <property type="entry name" value="Rieske_2Fe-2S"/>
</dbReference>
<dbReference type="Proteomes" id="UP000293874">
    <property type="component" value="Unassembled WGS sequence"/>
</dbReference>
<protein>
    <submittedName>
        <fullName evidence="9">Choline monooxygenase</fullName>
    </submittedName>
</protein>
<keyword evidence="5" id="KW-0408">Iron</keyword>
<evidence type="ECO:0000256" key="2">
    <source>
        <dbReference type="ARBA" id="ARBA00022714"/>
    </source>
</evidence>
<evidence type="ECO:0000256" key="5">
    <source>
        <dbReference type="ARBA" id="ARBA00023004"/>
    </source>
</evidence>
<dbReference type="GO" id="GO:0004497">
    <property type="term" value="F:monooxygenase activity"/>
    <property type="evidence" value="ECO:0007669"/>
    <property type="project" value="UniProtKB-KW"/>
</dbReference>
<dbReference type="GO" id="GO:0051537">
    <property type="term" value="F:2 iron, 2 sulfur cluster binding"/>
    <property type="evidence" value="ECO:0007669"/>
    <property type="project" value="UniProtKB-KW"/>
</dbReference>
<dbReference type="AlphaFoldDB" id="A0A4Q7MBI7"/>
<evidence type="ECO:0000256" key="4">
    <source>
        <dbReference type="ARBA" id="ARBA00023002"/>
    </source>
</evidence>
<keyword evidence="6" id="KW-0411">Iron-sulfur</keyword>
<evidence type="ECO:0000256" key="1">
    <source>
        <dbReference type="ARBA" id="ARBA00001962"/>
    </source>
</evidence>
<proteinExistence type="predicted"/>
<comment type="cofactor">
    <cofactor evidence="1">
        <name>Fe cation</name>
        <dbReference type="ChEBI" id="CHEBI:24875"/>
    </cofactor>
</comment>
<name>A0A4Q7MBI7_9BACT</name>
<dbReference type="Gene3D" id="2.102.10.10">
    <property type="entry name" value="Rieske [2Fe-2S] iron-sulphur domain"/>
    <property type="match status" value="1"/>
</dbReference>
<dbReference type="PANTHER" id="PTHR43756:SF5">
    <property type="entry name" value="CHOLINE MONOOXYGENASE, CHLOROPLASTIC"/>
    <property type="match status" value="1"/>
</dbReference>
<dbReference type="SUPFAM" id="SSF55961">
    <property type="entry name" value="Bet v1-like"/>
    <property type="match status" value="1"/>
</dbReference>
<accession>A0A4Q7MBI7</accession>
<dbReference type="InterPro" id="IPR015881">
    <property type="entry name" value="ARHD_Rieske_2Fe_2S"/>
</dbReference>
<keyword evidence="2" id="KW-0001">2Fe-2S</keyword>
<organism evidence="9 10">
    <name type="scientific">Pseudobacter ginsenosidimutans</name>
    <dbReference type="NCBI Taxonomy" id="661488"/>
    <lineage>
        <taxon>Bacteria</taxon>
        <taxon>Pseudomonadati</taxon>
        <taxon>Bacteroidota</taxon>
        <taxon>Chitinophagia</taxon>
        <taxon>Chitinophagales</taxon>
        <taxon>Chitinophagaceae</taxon>
        <taxon>Pseudobacter</taxon>
    </lineage>
</organism>
<dbReference type="SUPFAM" id="SSF50022">
    <property type="entry name" value="ISP domain"/>
    <property type="match status" value="1"/>
</dbReference>
<dbReference type="RefSeq" id="WP_130544241.1">
    <property type="nucleotide sequence ID" value="NZ_CP042431.1"/>
</dbReference>
<keyword evidence="3" id="KW-0479">Metal-binding</keyword>
<gene>
    <name evidence="9" type="ORF">EV199_5760</name>
</gene>
<dbReference type="GO" id="GO:0005506">
    <property type="term" value="F:iron ion binding"/>
    <property type="evidence" value="ECO:0007669"/>
    <property type="project" value="InterPro"/>
</dbReference>
<evidence type="ECO:0000313" key="9">
    <source>
        <dbReference type="EMBL" id="RZS65585.1"/>
    </source>
</evidence>
<sequence>MNRFYVDPDISVARTLHTDFYTDPAMYELAKEKIFTPSWQLIGDQHAVKAPGDCYPFTYLDGYLNEPLVLTKDNTGKLHCLSNVCTHRGTIVVHEPCKAANLRCRYHGRLFSLDGKFKSMPEFKEVMGFPAPSDDLTQLPVHQWGPWLFASLQNNADPSPYLKDMTDRVGWLPVDELKPRPDLSKDYIVNAHWALYCENYLEGFHIPFVHAGLNAVIDYGNYTTELFKYSNLQLGIAKDDDDVFDLPSSSPDFGKKVAAYYFFVFPNMMFNFYPWGLSINIVQPLAIDRCKVSFLTYVWKEDKFNTGAGSDLNTVEMEDEAVVEAVQLGVRSRFYGHGRYSVTREQGTHHFHRIISSLLNP</sequence>
<dbReference type="InterPro" id="IPR001663">
    <property type="entry name" value="Rng_hydr_dOase-A"/>
</dbReference>
<evidence type="ECO:0000256" key="6">
    <source>
        <dbReference type="ARBA" id="ARBA00023014"/>
    </source>
</evidence>
<dbReference type="EMBL" id="SGXA01000005">
    <property type="protein sequence ID" value="RZS65585.1"/>
    <property type="molecule type" value="Genomic_DNA"/>
</dbReference>
<comment type="caution">
    <text evidence="9">The sequence shown here is derived from an EMBL/GenBank/DDBJ whole genome shotgun (WGS) entry which is preliminary data.</text>
</comment>
<dbReference type="InterPro" id="IPR036922">
    <property type="entry name" value="Rieske_2Fe-2S_sf"/>
</dbReference>
<reference evidence="9 10" key="1">
    <citation type="submission" date="2019-02" db="EMBL/GenBank/DDBJ databases">
        <title>Genomic Encyclopedia of Type Strains, Phase IV (KMG-IV): sequencing the most valuable type-strain genomes for metagenomic binning, comparative biology and taxonomic classification.</title>
        <authorList>
            <person name="Goeker M."/>
        </authorList>
    </citation>
    <scope>NUCLEOTIDE SEQUENCE [LARGE SCALE GENOMIC DNA]</scope>
    <source>
        <strain evidence="9 10">DSM 18116</strain>
    </source>
</reference>
<evidence type="ECO:0000259" key="8">
    <source>
        <dbReference type="PROSITE" id="PS51296"/>
    </source>
</evidence>
<dbReference type="Pfam" id="PF00848">
    <property type="entry name" value="Ring_hydroxyl_A"/>
    <property type="match status" value="1"/>
</dbReference>
<evidence type="ECO:0000313" key="10">
    <source>
        <dbReference type="Proteomes" id="UP000293874"/>
    </source>
</evidence>
<dbReference type="Pfam" id="PF00355">
    <property type="entry name" value="Rieske"/>
    <property type="match status" value="1"/>
</dbReference>
<dbReference type="Gene3D" id="3.90.380.10">
    <property type="entry name" value="Naphthalene 1,2-dioxygenase Alpha Subunit, Chain A, domain 1"/>
    <property type="match status" value="2"/>
</dbReference>
<dbReference type="PROSITE" id="PS51296">
    <property type="entry name" value="RIESKE"/>
    <property type="match status" value="1"/>
</dbReference>
<dbReference type="InterPro" id="IPR015879">
    <property type="entry name" value="Ring_hydroxy_dOase_asu_C_dom"/>
</dbReference>
<keyword evidence="7" id="KW-0520">NAD</keyword>
<keyword evidence="10" id="KW-1185">Reference proteome</keyword>
<keyword evidence="9" id="KW-0503">Monooxygenase</keyword>
<keyword evidence="4" id="KW-0560">Oxidoreductase</keyword>
<evidence type="ECO:0000256" key="3">
    <source>
        <dbReference type="ARBA" id="ARBA00022723"/>
    </source>
</evidence>
<dbReference type="PANTHER" id="PTHR43756">
    <property type="entry name" value="CHOLINE MONOOXYGENASE, CHLOROPLASTIC"/>
    <property type="match status" value="1"/>
</dbReference>
<dbReference type="CDD" id="cd03469">
    <property type="entry name" value="Rieske_RO_Alpha_N"/>
    <property type="match status" value="1"/>
</dbReference>
<feature type="domain" description="Rieske" evidence="8">
    <location>
        <begin position="64"/>
        <end position="150"/>
    </location>
</feature>